<keyword evidence="8" id="KW-1185">Reference proteome</keyword>
<evidence type="ECO:0000256" key="4">
    <source>
        <dbReference type="ARBA" id="ARBA00035256"/>
    </source>
</evidence>
<feature type="region of interest" description="Disordered" evidence="6">
    <location>
        <begin position="252"/>
        <end position="324"/>
    </location>
</feature>
<dbReference type="InterPro" id="IPR001865">
    <property type="entry name" value="Ribosomal_uS2"/>
</dbReference>
<sequence length="324" mass="35705">MANYVWKRRADGVNIINFNKTWEKLVLAARIIAAIENPADVVVISGRPYGQRAVLKYAKYTGAQAIAGRFTPGNFTNYITRNYKEPRLIVVTDPRTDAQAIKEASYVNIPVIALCDTDAGLSNVDVAIPCNTKGKHSVGLMWYLLAREVLHVEAKRAGATPLAIDLLRRGARGSEEALTLILHKNLLEWDVNQVRDLLTKQYVEKTERIESLDATFPVRLHEQTRKPIDQDYQLYPDNIASLNVVVEVPEVPLPSPPSRRGPAQSLAKEPTSEQQASSSSDAPAPTIDTAAAAIDALPTAPTDAAQGRTRCRRGWSRRAGRCSE</sequence>
<dbReference type="GO" id="GO:0006412">
    <property type="term" value="P:translation"/>
    <property type="evidence" value="ECO:0007669"/>
    <property type="project" value="InterPro"/>
</dbReference>
<protein>
    <recommendedName>
        <fullName evidence="4">Small ribosomal subunit protein uS2</fullName>
    </recommendedName>
</protein>
<evidence type="ECO:0000256" key="2">
    <source>
        <dbReference type="ARBA" id="ARBA00022980"/>
    </source>
</evidence>
<dbReference type="SUPFAM" id="SSF52313">
    <property type="entry name" value="Ribosomal protein S2"/>
    <property type="match status" value="1"/>
</dbReference>
<dbReference type="NCBIfam" id="TIGR01012">
    <property type="entry name" value="uS2_euk_arch"/>
    <property type="match status" value="1"/>
</dbReference>
<feature type="compositionally biased region" description="Low complexity" evidence="6">
    <location>
        <begin position="272"/>
        <end position="308"/>
    </location>
</feature>
<name>A0A0L0STC3_ALLM3</name>
<keyword evidence="2 5" id="KW-0689">Ribosomal protein</keyword>
<evidence type="ECO:0000256" key="3">
    <source>
        <dbReference type="ARBA" id="ARBA00023274"/>
    </source>
</evidence>
<dbReference type="InterPro" id="IPR018130">
    <property type="entry name" value="Ribosomal_uS2_CS"/>
</dbReference>
<evidence type="ECO:0000313" key="8">
    <source>
        <dbReference type="Proteomes" id="UP000054350"/>
    </source>
</evidence>
<dbReference type="OrthoDB" id="414863at2759"/>
<reference evidence="8" key="2">
    <citation type="submission" date="2009-11" db="EMBL/GenBank/DDBJ databases">
        <title>The Genome Sequence of Allomyces macrogynus strain ATCC 38327.</title>
        <authorList>
            <consortium name="The Broad Institute Genome Sequencing Platform"/>
            <person name="Russ C."/>
            <person name="Cuomo C."/>
            <person name="Shea T."/>
            <person name="Young S.K."/>
            <person name="Zeng Q."/>
            <person name="Koehrsen M."/>
            <person name="Haas B."/>
            <person name="Borodovsky M."/>
            <person name="Guigo R."/>
            <person name="Alvarado L."/>
            <person name="Berlin A."/>
            <person name="Borenstein D."/>
            <person name="Chen Z."/>
            <person name="Engels R."/>
            <person name="Freedman E."/>
            <person name="Gellesch M."/>
            <person name="Goldberg J."/>
            <person name="Griggs A."/>
            <person name="Gujja S."/>
            <person name="Heiman D."/>
            <person name="Hepburn T."/>
            <person name="Howarth C."/>
            <person name="Jen D."/>
            <person name="Larson L."/>
            <person name="Lewis B."/>
            <person name="Mehta T."/>
            <person name="Park D."/>
            <person name="Pearson M."/>
            <person name="Roberts A."/>
            <person name="Saif S."/>
            <person name="Shenoy N."/>
            <person name="Sisk P."/>
            <person name="Stolte C."/>
            <person name="Sykes S."/>
            <person name="Walk T."/>
            <person name="White J."/>
            <person name="Yandava C."/>
            <person name="Burger G."/>
            <person name="Gray M.W."/>
            <person name="Holland P.W.H."/>
            <person name="King N."/>
            <person name="Lang F.B.F."/>
            <person name="Roger A.J."/>
            <person name="Ruiz-Trillo I."/>
            <person name="Lander E."/>
            <person name="Nusbaum C."/>
        </authorList>
    </citation>
    <scope>NUCLEOTIDE SEQUENCE [LARGE SCALE GENOMIC DNA]</scope>
    <source>
        <strain evidence="8">ATCC 38327</strain>
    </source>
</reference>
<organism evidence="7 8">
    <name type="scientific">Allomyces macrogynus (strain ATCC 38327)</name>
    <name type="common">Allomyces javanicus var. macrogynus</name>
    <dbReference type="NCBI Taxonomy" id="578462"/>
    <lineage>
        <taxon>Eukaryota</taxon>
        <taxon>Fungi</taxon>
        <taxon>Fungi incertae sedis</taxon>
        <taxon>Blastocladiomycota</taxon>
        <taxon>Blastocladiomycetes</taxon>
        <taxon>Blastocladiales</taxon>
        <taxon>Blastocladiaceae</taxon>
        <taxon>Allomyces</taxon>
    </lineage>
</organism>
<dbReference type="eggNOG" id="KOG0830">
    <property type="taxonomic scope" value="Eukaryota"/>
</dbReference>
<dbReference type="Pfam" id="PF00318">
    <property type="entry name" value="Ribosomal_S2"/>
    <property type="match status" value="2"/>
</dbReference>
<dbReference type="GO" id="GO:0003735">
    <property type="term" value="F:structural constituent of ribosome"/>
    <property type="evidence" value="ECO:0007669"/>
    <property type="project" value="InterPro"/>
</dbReference>
<evidence type="ECO:0000256" key="5">
    <source>
        <dbReference type="RuleBase" id="RU003631"/>
    </source>
</evidence>
<dbReference type="Proteomes" id="UP000054350">
    <property type="component" value="Unassembled WGS sequence"/>
</dbReference>
<evidence type="ECO:0000256" key="6">
    <source>
        <dbReference type="SAM" id="MobiDB-lite"/>
    </source>
</evidence>
<dbReference type="InterPro" id="IPR005707">
    <property type="entry name" value="Ribosomal_uS2_euk/arc"/>
</dbReference>
<dbReference type="CDD" id="cd01425">
    <property type="entry name" value="RPS2"/>
    <property type="match status" value="1"/>
</dbReference>
<dbReference type="PROSITE" id="PS00963">
    <property type="entry name" value="RIBOSOMAL_S2_2"/>
    <property type="match status" value="1"/>
</dbReference>
<evidence type="ECO:0000256" key="1">
    <source>
        <dbReference type="ARBA" id="ARBA00006242"/>
    </source>
</evidence>
<dbReference type="AlphaFoldDB" id="A0A0L0STC3"/>
<comment type="similarity">
    <text evidence="1 5">Belongs to the universal ribosomal protein uS2 family.</text>
</comment>
<accession>A0A0L0STC3</accession>
<feature type="compositionally biased region" description="Basic residues" evidence="6">
    <location>
        <begin position="309"/>
        <end position="324"/>
    </location>
</feature>
<gene>
    <name evidence="7" type="ORF">AMAG_19205</name>
</gene>
<dbReference type="Gene3D" id="3.40.50.10490">
    <property type="entry name" value="Glucose-6-phosphate isomerase like protein, domain 1"/>
    <property type="match status" value="1"/>
</dbReference>
<dbReference type="PANTHER" id="PTHR11489">
    <property type="entry name" value="40S RIBOSOMAL PROTEIN SA"/>
    <property type="match status" value="1"/>
</dbReference>
<dbReference type="GO" id="GO:0015935">
    <property type="term" value="C:small ribosomal subunit"/>
    <property type="evidence" value="ECO:0007669"/>
    <property type="project" value="InterPro"/>
</dbReference>
<dbReference type="STRING" id="578462.A0A0L0STC3"/>
<dbReference type="FunFam" id="3.40.50.10490:FF:000030">
    <property type="entry name" value="30S ribosomal protein S2"/>
    <property type="match status" value="1"/>
</dbReference>
<keyword evidence="3 5" id="KW-0687">Ribonucleoprotein</keyword>
<reference evidence="7 8" key="1">
    <citation type="submission" date="2009-11" db="EMBL/GenBank/DDBJ databases">
        <title>Annotation of Allomyces macrogynus ATCC 38327.</title>
        <authorList>
            <consortium name="The Broad Institute Genome Sequencing Platform"/>
            <person name="Russ C."/>
            <person name="Cuomo C."/>
            <person name="Burger G."/>
            <person name="Gray M.W."/>
            <person name="Holland P.W.H."/>
            <person name="King N."/>
            <person name="Lang F.B.F."/>
            <person name="Roger A.J."/>
            <person name="Ruiz-Trillo I."/>
            <person name="Young S.K."/>
            <person name="Zeng Q."/>
            <person name="Gargeya S."/>
            <person name="Fitzgerald M."/>
            <person name="Haas B."/>
            <person name="Abouelleil A."/>
            <person name="Alvarado L."/>
            <person name="Arachchi H.M."/>
            <person name="Berlin A."/>
            <person name="Chapman S.B."/>
            <person name="Gearin G."/>
            <person name="Goldberg J."/>
            <person name="Griggs A."/>
            <person name="Gujja S."/>
            <person name="Hansen M."/>
            <person name="Heiman D."/>
            <person name="Howarth C."/>
            <person name="Larimer J."/>
            <person name="Lui A."/>
            <person name="MacDonald P.J.P."/>
            <person name="McCowen C."/>
            <person name="Montmayeur A."/>
            <person name="Murphy C."/>
            <person name="Neiman D."/>
            <person name="Pearson M."/>
            <person name="Priest M."/>
            <person name="Roberts A."/>
            <person name="Saif S."/>
            <person name="Shea T."/>
            <person name="Sisk P."/>
            <person name="Stolte C."/>
            <person name="Sykes S."/>
            <person name="Wortman J."/>
            <person name="Nusbaum C."/>
            <person name="Birren B."/>
        </authorList>
    </citation>
    <scope>NUCLEOTIDE SEQUENCE [LARGE SCALE GENOMIC DNA]</scope>
    <source>
        <strain evidence="7 8">ATCC 38327</strain>
    </source>
</reference>
<evidence type="ECO:0000313" key="7">
    <source>
        <dbReference type="EMBL" id="KNE65751.1"/>
    </source>
</evidence>
<proteinExistence type="inferred from homology"/>
<dbReference type="VEuPathDB" id="FungiDB:AMAG_19205"/>
<dbReference type="PRINTS" id="PR00395">
    <property type="entry name" value="RIBOSOMALS2"/>
</dbReference>
<dbReference type="EMBL" id="GG745348">
    <property type="protein sequence ID" value="KNE65751.1"/>
    <property type="molecule type" value="Genomic_DNA"/>
</dbReference>
<dbReference type="InterPro" id="IPR023591">
    <property type="entry name" value="Ribosomal_uS2_flav_dom_sf"/>
</dbReference>